<evidence type="ECO:0000256" key="4">
    <source>
        <dbReference type="SAM" id="SignalP"/>
    </source>
</evidence>
<sequence>MQPSAARHAFALTALLLAACAPVGNKSPAPAATKENSATMSDDAYLWLEDIHGEKPLAWVRAENERTAKAYAGTPQFETMRSRILEVLDSDAKIPFVAKIGERYYNYWKDKDHPRGLWRRTTLAEYRKEQPAWETVIDVDALGKAEGKSWVWHGAQCLKPEYRRCLVSLSPGGGDADVVREFDLHERRFVEGGFELPEAKTQVAWIDADRLYVATDFGPGSMTKSSYPRIVKEWRRGTPLAEAKLVYEGTEDDLAISAYRDLTPGHERDFVVRTIDFFTSETFLRGADGKLTKIDVPLDANVDAHREWLLVQPRTAWTTGGKTYPSGSLLAAKFDDFMAGRRDLAVLFAPSDTTSLSNYSWTRHHLILDVLDDVVSKLEVLTPPAGAGEWKRAPLGGAPALSTIEAGGVDADEGDAYFLTVSGFLDPTTLYYGTLGDGEAKPVKQAPSFFDASKNEVKQFFATSRDGTRVPYFVIAPKGLKPDGSHPTLLYGYGGFEVSLQPTYSGSVGRSWLERGGVYAIANIRGGGEYGPRWHQAALKSNRLRAYEDFAAVAQDLVTRGITSRAHLGAEGGSNGGLLVGNMLTLYPQLFGAIVCEVPLLDMQRYTKLSAGASWIAEYGDPDKPEEWAYIQKFSPYRNVEKAMDYPPVLFYTATSDDRVGPVQARKMAAKMTQQLGYRNVWFYENTEGGHGAAADNRQSAFMHALAYSFLWNHLTQASP</sequence>
<organism evidence="7 8">
    <name type="scientific">Dokdonella ginsengisoli</name>
    <dbReference type="NCBI Taxonomy" id="363846"/>
    <lineage>
        <taxon>Bacteria</taxon>
        <taxon>Pseudomonadati</taxon>
        <taxon>Pseudomonadota</taxon>
        <taxon>Gammaproteobacteria</taxon>
        <taxon>Lysobacterales</taxon>
        <taxon>Rhodanobacteraceae</taxon>
        <taxon>Dokdonella</taxon>
    </lineage>
</organism>
<evidence type="ECO:0000256" key="3">
    <source>
        <dbReference type="ARBA" id="ARBA00022825"/>
    </source>
</evidence>
<dbReference type="InterPro" id="IPR051167">
    <property type="entry name" value="Prolyl_oligopep/macrocyclase"/>
</dbReference>
<dbReference type="PANTHER" id="PTHR42881">
    <property type="entry name" value="PROLYL ENDOPEPTIDASE"/>
    <property type="match status" value="1"/>
</dbReference>
<feature type="chain" id="PRO_5045810056" evidence="4">
    <location>
        <begin position="32"/>
        <end position="720"/>
    </location>
</feature>
<protein>
    <submittedName>
        <fullName evidence="7">Prolyl oligopeptidase family protein</fullName>
    </submittedName>
</protein>
<evidence type="ECO:0000256" key="2">
    <source>
        <dbReference type="ARBA" id="ARBA00022801"/>
    </source>
</evidence>
<keyword evidence="2" id="KW-0378">Hydrolase</keyword>
<dbReference type="Gene3D" id="3.40.50.1820">
    <property type="entry name" value="alpha/beta hydrolase"/>
    <property type="match status" value="1"/>
</dbReference>
<dbReference type="InterPro" id="IPR001375">
    <property type="entry name" value="Peptidase_S9_cat"/>
</dbReference>
<dbReference type="Pfam" id="PF02897">
    <property type="entry name" value="Peptidase_S9_N"/>
    <property type="match status" value="1"/>
</dbReference>
<dbReference type="EMBL" id="JBHSHD010000008">
    <property type="protein sequence ID" value="MFC4820995.1"/>
    <property type="molecule type" value="Genomic_DNA"/>
</dbReference>
<dbReference type="Gene3D" id="2.130.10.120">
    <property type="entry name" value="Prolyl oligopeptidase, N-terminal domain"/>
    <property type="match status" value="1"/>
</dbReference>
<keyword evidence="3" id="KW-0720">Serine protease</keyword>
<keyword evidence="4" id="KW-0732">Signal</keyword>
<evidence type="ECO:0000313" key="7">
    <source>
        <dbReference type="EMBL" id="MFC4820995.1"/>
    </source>
</evidence>
<evidence type="ECO:0000313" key="8">
    <source>
        <dbReference type="Proteomes" id="UP001595886"/>
    </source>
</evidence>
<keyword evidence="1" id="KW-0645">Protease</keyword>
<name>A0ABV9QVE0_9GAMM</name>
<dbReference type="PROSITE" id="PS51257">
    <property type="entry name" value="PROKAR_LIPOPROTEIN"/>
    <property type="match status" value="1"/>
</dbReference>
<dbReference type="InterPro" id="IPR023302">
    <property type="entry name" value="Pept_S9A_N"/>
</dbReference>
<evidence type="ECO:0000259" key="5">
    <source>
        <dbReference type="Pfam" id="PF00326"/>
    </source>
</evidence>
<dbReference type="Proteomes" id="UP001595886">
    <property type="component" value="Unassembled WGS sequence"/>
</dbReference>
<evidence type="ECO:0000259" key="6">
    <source>
        <dbReference type="Pfam" id="PF02897"/>
    </source>
</evidence>
<dbReference type="RefSeq" id="WP_380021200.1">
    <property type="nucleotide sequence ID" value="NZ_JBHSHD010000008.1"/>
</dbReference>
<evidence type="ECO:0000256" key="1">
    <source>
        <dbReference type="ARBA" id="ARBA00022670"/>
    </source>
</evidence>
<feature type="domain" description="Peptidase S9 prolyl oligopeptidase catalytic" evidence="5">
    <location>
        <begin position="511"/>
        <end position="716"/>
    </location>
</feature>
<gene>
    <name evidence="7" type="ORF">ACFO6Q_11710</name>
</gene>
<proteinExistence type="predicted"/>
<keyword evidence="8" id="KW-1185">Reference proteome</keyword>
<dbReference type="SUPFAM" id="SSF50993">
    <property type="entry name" value="Peptidase/esterase 'gauge' domain"/>
    <property type="match status" value="1"/>
</dbReference>
<dbReference type="PANTHER" id="PTHR42881:SF13">
    <property type="entry name" value="PROLYL ENDOPEPTIDASE"/>
    <property type="match status" value="1"/>
</dbReference>
<feature type="domain" description="Peptidase S9A N-terminal" evidence="6">
    <location>
        <begin position="33"/>
        <end position="445"/>
    </location>
</feature>
<reference evidence="8" key="1">
    <citation type="journal article" date="2019" name="Int. J. Syst. Evol. Microbiol.">
        <title>The Global Catalogue of Microorganisms (GCM) 10K type strain sequencing project: providing services to taxonomists for standard genome sequencing and annotation.</title>
        <authorList>
            <consortium name="The Broad Institute Genomics Platform"/>
            <consortium name="The Broad Institute Genome Sequencing Center for Infectious Disease"/>
            <person name="Wu L."/>
            <person name="Ma J."/>
        </authorList>
    </citation>
    <scope>NUCLEOTIDE SEQUENCE [LARGE SCALE GENOMIC DNA]</scope>
    <source>
        <strain evidence="8">CCUG 30340</strain>
    </source>
</reference>
<dbReference type="SUPFAM" id="SSF53474">
    <property type="entry name" value="alpha/beta-Hydrolases"/>
    <property type="match status" value="1"/>
</dbReference>
<dbReference type="InterPro" id="IPR029058">
    <property type="entry name" value="AB_hydrolase_fold"/>
</dbReference>
<dbReference type="InterPro" id="IPR002470">
    <property type="entry name" value="Peptidase_S9A"/>
</dbReference>
<feature type="signal peptide" evidence="4">
    <location>
        <begin position="1"/>
        <end position="31"/>
    </location>
</feature>
<comment type="caution">
    <text evidence="7">The sequence shown here is derived from an EMBL/GenBank/DDBJ whole genome shotgun (WGS) entry which is preliminary data.</text>
</comment>
<dbReference type="PRINTS" id="PR00862">
    <property type="entry name" value="PROLIGOPTASE"/>
</dbReference>
<dbReference type="Pfam" id="PF00326">
    <property type="entry name" value="Peptidase_S9"/>
    <property type="match status" value="1"/>
</dbReference>
<accession>A0ABV9QVE0</accession>